<dbReference type="EMBL" id="BAABBO010000010">
    <property type="protein sequence ID" value="GAA3965102.1"/>
    <property type="molecule type" value="Genomic_DNA"/>
</dbReference>
<keyword evidence="2" id="KW-0732">Signal</keyword>
<gene>
    <name evidence="5" type="ORF">GCM10022278_23650</name>
</gene>
<feature type="region of interest" description="Disordered" evidence="3">
    <location>
        <begin position="39"/>
        <end position="68"/>
    </location>
</feature>
<evidence type="ECO:0000313" key="5">
    <source>
        <dbReference type="EMBL" id="GAA3965102.1"/>
    </source>
</evidence>
<feature type="domain" description="SbsA Ig-like" evidence="4">
    <location>
        <begin position="61"/>
        <end position="163"/>
    </location>
</feature>
<dbReference type="Pfam" id="PF13205">
    <property type="entry name" value="Big_5"/>
    <property type="match status" value="2"/>
</dbReference>
<organism evidence="5 6">
    <name type="scientific">Allohahella marinimesophila</name>
    <dbReference type="NCBI Taxonomy" id="1054972"/>
    <lineage>
        <taxon>Bacteria</taxon>
        <taxon>Pseudomonadati</taxon>
        <taxon>Pseudomonadota</taxon>
        <taxon>Gammaproteobacteria</taxon>
        <taxon>Oceanospirillales</taxon>
        <taxon>Hahellaceae</taxon>
        <taxon>Allohahella</taxon>
    </lineage>
</organism>
<evidence type="ECO:0000256" key="1">
    <source>
        <dbReference type="ARBA" id="ARBA00005445"/>
    </source>
</evidence>
<comment type="similarity">
    <text evidence="1">Belongs to the ice-binding protein family.</text>
</comment>
<sequence length="502" mass="51428">MPHNSYYQVKQMKAFDTNPKHLVWPLVAAISLGLTGCGSDSKNRTAPTTDGTTDGTTTEGSPTVASTGPADKMVDVALNTMVVATFNNAIDADSISSAGFTLAAAGLTDETGTVTVDTATNTASFDPTSNLVGDSVYTATISTDVKSLEGIAMDNNYVWTFTTGLIVDVTPPAVASTDAADQDTDVSTNRNVSVVFSEKMNPATINSTTFTLTGPAGAVPGVVSYPGTTAQFNPDQDLDLSTQYTATITTGAEDLAANALAASFVWSFTTGTTPAMGPAPVNLGTAGNYVILAKTMISTTGTTKIIGDIAISPAAETFITGFSQARDSSGTFATTPSDILTGRIYAADMTPPTPAILTTAISDMEIAFTDAASRTTPDYTELGAGDVSGQVLEPGLYKWGTSLLMTSAVTLNGDANDVWIFQIAQDLTVENGVDLILAGGALAKNIFWQVGGAVSLGTTSDFDGIILSQTAIVVKTGATLNGRALAQSAVTLDANAVTAPAL</sequence>
<dbReference type="InterPro" id="IPR021884">
    <property type="entry name" value="Ice-bd_prot"/>
</dbReference>
<keyword evidence="6" id="KW-1185">Reference proteome</keyword>
<dbReference type="Proteomes" id="UP001501337">
    <property type="component" value="Unassembled WGS sequence"/>
</dbReference>
<evidence type="ECO:0000313" key="6">
    <source>
        <dbReference type="Proteomes" id="UP001501337"/>
    </source>
</evidence>
<name>A0ABP7PG41_9GAMM</name>
<comment type="caution">
    <text evidence="5">The sequence shown here is derived from an EMBL/GenBank/DDBJ whole genome shotgun (WGS) entry which is preliminary data.</text>
</comment>
<evidence type="ECO:0000256" key="2">
    <source>
        <dbReference type="ARBA" id="ARBA00022729"/>
    </source>
</evidence>
<accession>A0ABP7PG41</accession>
<proteinExistence type="inferred from homology"/>
<feature type="domain" description="SbsA Ig-like" evidence="4">
    <location>
        <begin position="168"/>
        <end position="270"/>
    </location>
</feature>
<evidence type="ECO:0000256" key="3">
    <source>
        <dbReference type="SAM" id="MobiDB-lite"/>
    </source>
</evidence>
<dbReference type="Gene3D" id="2.60.40.1220">
    <property type="match status" value="2"/>
</dbReference>
<reference evidence="6" key="1">
    <citation type="journal article" date="2019" name="Int. J. Syst. Evol. Microbiol.">
        <title>The Global Catalogue of Microorganisms (GCM) 10K type strain sequencing project: providing services to taxonomists for standard genome sequencing and annotation.</title>
        <authorList>
            <consortium name="The Broad Institute Genomics Platform"/>
            <consortium name="The Broad Institute Genome Sequencing Center for Infectious Disease"/>
            <person name="Wu L."/>
            <person name="Ma J."/>
        </authorList>
    </citation>
    <scope>NUCLEOTIDE SEQUENCE [LARGE SCALE GENOMIC DNA]</scope>
    <source>
        <strain evidence="6">JCM 17555</strain>
    </source>
</reference>
<dbReference type="InterPro" id="IPR014755">
    <property type="entry name" value="Cu-Rt/internalin_Ig-like"/>
</dbReference>
<feature type="compositionally biased region" description="Low complexity" evidence="3">
    <location>
        <begin position="48"/>
        <end position="58"/>
    </location>
</feature>
<evidence type="ECO:0000259" key="4">
    <source>
        <dbReference type="Pfam" id="PF13205"/>
    </source>
</evidence>
<dbReference type="InterPro" id="IPR032812">
    <property type="entry name" value="SbsA_Ig"/>
</dbReference>
<protein>
    <recommendedName>
        <fullName evidence="4">SbsA Ig-like domain-containing protein</fullName>
    </recommendedName>
</protein>
<dbReference type="Pfam" id="PF11999">
    <property type="entry name" value="Ice_binding"/>
    <property type="match status" value="1"/>
</dbReference>